<dbReference type="STRING" id="1237085.Ngar_c18710"/>
<sequence length="64" mass="7014">MSTTLVIKLSREFVGGFEVDPLLLVMAASLLITGPGRISIEWDVLKREIWPRGKTLVPAAPPRA</sequence>
<dbReference type="AlphaFoldDB" id="K0IIG2"/>
<reference evidence="1 2" key="1">
    <citation type="journal article" date="2012" name="Environ. Microbiol.">
        <title>The genome of the ammonia-oxidizing Candidatus Nitrososphaera gargensis: insights into metabolic versatility and environmental adaptations.</title>
        <authorList>
            <person name="Spang A."/>
            <person name="Poehlein A."/>
            <person name="Offre P."/>
            <person name="Zumbragel S."/>
            <person name="Haider S."/>
            <person name="Rychlik N."/>
            <person name="Nowka B."/>
            <person name="Schmeisser C."/>
            <person name="Lebedeva E.V."/>
            <person name="Rattei T."/>
            <person name="Bohm C."/>
            <person name="Schmid M."/>
            <person name="Galushko A."/>
            <person name="Hatzenpichler R."/>
            <person name="Weinmaier T."/>
            <person name="Daniel R."/>
            <person name="Schleper C."/>
            <person name="Spieck E."/>
            <person name="Streit W."/>
            <person name="Wagner M."/>
        </authorList>
    </citation>
    <scope>NUCLEOTIDE SEQUENCE [LARGE SCALE GENOMIC DNA]</scope>
    <source>
        <strain evidence="2">Ga9.2</strain>
    </source>
</reference>
<dbReference type="Proteomes" id="UP000008037">
    <property type="component" value="Chromosome"/>
</dbReference>
<protein>
    <submittedName>
        <fullName evidence="1">Uncharacterized protein</fullName>
    </submittedName>
</protein>
<dbReference type="InParanoid" id="K0IIG2"/>
<dbReference type="HOGENOM" id="CLU_2857211_0_0_2"/>
<gene>
    <name evidence="1" type="ordered locus">Ngar_c18710</name>
</gene>
<dbReference type="KEGG" id="nga:Ngar_c18710"/>
<dbReference type="BioCyc" id="CNIT1237085:G1324-1869-MONOMER"/>
<organism evidence="1 2">
    <name type="scientific">Nitrososphaera gargensis (strain Ga9.2)</name>
    <dbReference type="NCBI Taxonomy" id="1237085"/>
    <lineage>
        <taxon>Archaea</taxon>
        <taxon>Nitrososphaerota</taxon>
        <taxon>Nitrososphaeria</taxon>
        <taxon>Nitrososphaerales</taxon>
        <taxon>Nitrososphaeraceae</taxon>
        <taxon>Nitrososphaera</taxon>
    </lineage>
</organism>
<accession>K0IIG2</accession>
<evidence type="ECO:0000313" key="1">
    <source>
        <dbReference type="EMBL" id="AFU58803.1"/>
    </source>
</evidence>
<evidence type="ECO:0000313" key="2">
    <source>
        <dbReference type="Proteomes" id="UP000008037"/>
    </source>
</evidence>
<proteinExistence type="predicted"/>
<name>K0IIG2_NITGG</name>
<dbReference type="EMBL" id="CP002408">
    <property type="protein sequence ID" value="AFU58803.1"/>
    <property type="molecule type" value="Genomic_DNA"/>
</dbReference>
<keyword evidence="2" id="KW-1185">Reference proteome</keyword>